<dbReference type="PANTHER" id="PTHR31549:SF260">
    <property type="match status" value="1"/>
</dbReference>
<proteinExistence type="predicted"/>
<accession>A0A7J8RZY9</accession>
<reference evidence="2 3" key="1">
    <citation type="journal article" date="2019" name="Genome Biol. Evol.">
        <title>Insights into the evolution of the New World diploid cottons (Gossypium, subgenus Houzingenia) based on genome sequencing.</title>
        <authorList>
            <person name="Grover C.E."/>
            <person name="Arick M.A. 2nd"/>
            <person name="Thrash A."/>
            <person name="Conover J.L."/>
            <person name="Sanders W.S."/>
            <person name="Peterson D.G."/>
            <person name="Frelichowski J.E."/>
            <person name="Scheffler J.A."/>
            <person name="Scheffler B.E."/>
            <person name="Wendel J.F."/>
        </authorList>
    </citation>
    <scope>NUCLEOTIDE SEQUENCE [LARGE SCALE GENOMIC DNA]</scope>
    <source>
        <strain evidence="2">27</strain>
        <tissue evidence="2">Leaf</tissue>
    </source>
</reference>
<name>A0A7J8RZY9_GOSDV</name>
<evidence type="ECO:0000256" key="1">
    <source>
        <dbReference type="SAM" id="Phobius"/>
    </source>
</evidence>
<evidence type="ECO:0000313" key="2">
    <source>
        <dbReference type="EMBL" id="MBA0619438.1"/>
    </source>
</evidence>
<dbReference type="AlphaFoldDB" id="A0A7J8RZY9"/>
<sequence>MLINRSHQTRTKRYHSRTFPNVIELKKAGIRLKASKTSCLTDISFNSIFFFGKLWLPPITIDGSTMNLIAHEMCPDFDNDFTVTSYICFLDSLIDEAEDVKDLRDAGILYNGLGSDEEVAKLFNKMNTDLVPSPTIYNGVKRQIHNHCKNMWINYAAQAYHTHFRSPWTFLAFVGAIAALLLSALQTYYTIHQPK</sequence>
<gene>
    <name evidence="2" type="ORF">Godav_028615</name>
</gene>
<organism evidence="2 3">
    <name type="scientific">Gossypium davidsonii</name>
    <name type="common">Davidson's cotton</name>
    <name type="synonym">Gossypium klotzschianum subsp. davidsonii</name>
    <dbReference type="NCBI Taxonomy" id="34287"/>
    <lineage>
        <taxon>Eukaryota</taxon>
        <taxon>Viridiplantae</taxon>
        <taxon>Streptophyta</taxon>
        <taxon>Embryophyta</taxon>
        <taxon>Tracheophyta</taxon>
        <taxon>Spermatophyta</taxon>
        <taxon>Magnoliopsida</taxon>
        <taxon>eudicotyledons</taxon>
        <taxon>Gunneridae</taxon>
        <taxon>Pentapetalae</taxon>
        <taxon>rosids</taxon>
        <taxon>malvids</taxon>
        <taxon>Malvales</taxon>
        <taxon>Malvaceae</taxon>
        <taxon>Malvoideae</taxon>
        <taxon>Gossypium</taxon>
    </lineage>
</organism>
<dbReference type="PANTHER" id="PTHR31549">
    <property type="entry name" value="PROTEIN, PUTATIVE (DUF247)-RELATED-RELATED"/>
    <property type="match status" value="1"/>
</dbReference>
<keyword evidence="1" id="KW-0812">Transmembrane</keyword>
<comment type="caution">
    <text evidence="2">The sequence shown here is derived from an EMBL/GenBank/DDBJ whole genome shotgun (WGS) entry which is preliminary data.</text>
</comment>
<keyword evidence="1" id="KW-0472">Membrane</keyword>
<dbReference type="Proteomes" id="UP000593561">
    <property type="component" value="Unassembled WGS sequence"/>
</dbReference>
<feature type="transmembrane region" description="Helical" evidence="1">
    <location>
        <begin position="168"/>
        <end position="189"/>
    </location>
</feature>
<dbReference type="EMBL" id="JABFAC010000007">
    <property type="protein sequence ID" value="MBA0619438.1"/>
    <property type="molecule type" value="Genomic_DNA"/>
</dbReference>
<keyword evidence="3" id="KW-1185">Reference proteome</keyword>
<dbReference type="Pfam" id="PF03140">
    <property type="entry name" value="DUF247"/>
    <property type="match status" value="1"/>
</dbReference>
<evidence type="ECO:0000313" key="3">
    <source>
        <dbReference type="Proteomes" id="UP000593561"/>
    </source>
</evidence>
<keyword evidence="1" id="KW-1133">Transmembrane helix</keyword>
<dbReference type="InterPro" id="IPR004158">
    <property type="entry name" value="DUF247_pln"/>
</dbReference>
<protein>
    <submittedName>
        <fullName evidence="2">Uncharacterized protein</fullName>
    </submittedName>
</protein>